<feature type="coiled-coil region" evidence="6">
    <location>
        <begin position="976"/>
        <end position="1024"/>
    </location>
</feature>
<dbReference type="GO" id="GO:0007062">
    <property type="term" value="P:sister chromatid cohesion"/>
    <property type="evidence" value="ECO:0007669"/>
    <property type="project" value="InterPro"/>
</dbReference>
<comment type="function">
    <text evidence="6">Required for chromosome condensation and partitioning.</text>
</comment>
<evidence type="ECO:0000256" key="5">
    <source>
        <dbReference type="ARBA" id="ARBA00023125"/>
    </source>
</evidence>
<dbReference type="HAMAP" id="MF_01894">
    <property type="entry name" value="Smc_prok"/>
    <property type="match status" value="1"/>
</dbReference>
<dbReference type="Gene3D" id="6.10.140.1720">
    <property type="match status" value="1"/>
</dbReference>
<evidence type="ECO:0000259" key="7">
    <source>
        <dbReference type="SMART" id="SM00968"/>
    </source>
</evidence>
<keyword evidence="1 6" id="KW-0963">Cytoplasm</keyword>
<reference evidence="8 9" key="1">
    <citation type="submission" date="2019-08" db="EMBL/GenBank/DDBJ databases">
        <title>Deep-cultivation of Planctomycetes and their phenomic and genomic characterization uncovers novel biology.</title>
        <authorList>
            <person name="Wiegand S."/>
            <person name="Jogler M."/>
            <person name="Boedeker C."/>
            <person name="Pinto D."/>
            <person name="Vollmers J."/>
            <person name="Rivas-Marin E."/>
            <person name="Kohn T."/>
            <person name="Peeters S.H."/>
            <person name="Heuer A."/>
            <person name="Rast P."/>
            <person name="Oberbeckmann S."/>
            <person name="Bunk B."/>
            <person name="Jeske O."/>
            <person name="Meyerdierks A."/>
            <person name="Storesund J.E."/>
            <person name="Kallscheuer N."/>
            <person name="Luecker S."/>
            <person name="Lage O.M."/>
            <person name="Pohl T."/>
            <person name="Merkel B.J."/>
            <person name="Hornburger P."/>
            <person name="Mueller R.-W."/>
            <person name="Bruemmer F."/>
            <person name="Labrenz M."/>
            <person name="Spormann A.M."/>
            <person name="Op Den Camp H."/>
            <person name="Overmann J."/>
            <person name="Amann R."/>
            <person name="Jetten M.S.M."/>
            <person name="Mascher T."/>
            <person name="Medema M.H."/>
            <person name="Devos D.P."/>
            <person name="Kaster A.-K."/>
            <person name="Ovreas L."/>
            <person name="Rohde M."/>
            <person name="Galperin M.Y."/>
            <person name="Jogler C."/>
        </authorList>
    </citation>
    <scope>NUCLEOTIDE SEQUENCE [LARGE SCALE GENOMIC DNA]</scope>
    <source>
        <strain evidence="8 9">LF1</strain>
    </source>
</reference>
<evidence type="ECO:0000256" key="3">
    <source>
        <dbReference type="ARBA" id="ARBA00022840"/>
    </source>
</evidence>
<dbReference type="InterPro" id="IPR011890">
    <property type="entry name" value="SMC_prok"/>
</dbReference>
<keyword evidence="3 6" id="KW-0067">ATP-binding</keyword>
<gene>
    <name evidence="8" type="primary">smc_2</name>
    <name evidence="6" type="synonym">smc</name>
    <name evidence="8" type="ORF">LF1_15200</name>
</gene>
<dbReference type="Pfam" id="PF06470">
    <property type="entry name" value="SMC_hinge"/>
    <property type="match status" value="1"/>
</dbReference>
<dbReference type="Gene3D" id="1.20.1060.20">
    <property type="match status" value="1"/>
</dbReference>
<evidence type="ECO:0000256" key="1">
    <source>
        <dbReference type="ARBA" id="ARBA00022490"/>
    </source>
</evidence>
<dbReference type="PIRSF" id="PIRSF005719">
    <property type="entry name" value="SMC"/>
    <property type="match status" value="1"/>
</dbReference>
<dbReference type="InterPro" id="IPR003395">
    <property type="entry name" value="RecF/RecN/SMC_N"/>
</dbReference>
<dbReference type="NCBIfam" id="TIGR02168">
    <property type="entry name" value="SMC_prok_B"/>
    <property type="match status" value="1"/>
</dbReference>
<proteinExistence type="inferred from homology"/>
<dbReference type="GO" id="GO:0005737">
    <property type="term" value="C:cytoplasm"/>
    <property type="evidence" value="ECO:0007669"/>
    <property type="project" value="UniProtKB-SubCell"/>
</dbReference>
<comment type="domain">
    <text evidence="6">Contains large globular domains required for ATP hydrolysis at each terminus and a third globular domain forming a flexible hinge near the middle of the molecule. These domains are separated by coiled-coil structures.</text>
</comment>
<dbReference type="GO" id="GO:0016887">
    <property type="term" value="F:ATP hydrolysis activity"/>
    <property type="evidence" value="ECO:0007669"/>
    <property type="project" value="InterPro"/>
</dbReference>
<protein>
    <recommendedName>
        <fullName evidence="6">Chromosome partition protein Smc</fullName>
    </recommendedName>
</protein>
<evidence type="ECO:0000256" key="6">
    <source>
        <dbReference type="HAMAP-Rule" id="MF_01894"/>
    </source>
</evidence>
<dbReference type="OrthoDB" id="9808768at2"/>
<feature type="coiled-coil region" evidence="6">
    <location>
        <begin position="778"/>
        <end position="847"/>
    </location>
</feature>
<dbReference type="SUPFAM" id="SSF75553">
    <property type="entry name" value="Smc hinge domain"/>
    <property type="match status" value="1"/>
</dbReference>
<comment type="caution">
    <text evidence="8">The sequence shown here is derived from an EMBL/GenBank/DDBJ whole genome shotgun (WGS) entry which is preliminary data.</text>
</comment>
<dbReference type="SUPFAM" id="SSF52540">
    <property type="entry name" value="P-loop containing nucleoside triphosphate hydrolases"/>
    <property type="match status" value="1"/>
</dbReference>
<dbReference type="GO" id="GO:0007059">
    <property type="term" value="P:chromosome segregation"/>
    <property type="evidence" value="ECO:0007669"/>
    <property type="project" value="UniProtKB-UniRule"/>
</dbReference>
<dbReference type="InterPro" id="IPR024704">
    <property type="entry name" value="SMC"/>
</dbReference>
<evidence type="ECO:0000256" key="4">
    <source>
        <dbReference type="ARBA" id="ARBA00023054"/>
    </source>
</evidence>
<name>A0A5B1CGD0_9BACT</name>
<dbReference type="GO" id="GO:0003677">
    <property type="term" value="F:DNA binding"/>
    <property type="evidence" value="ECO:0007669"/>
    <property type="project" value="UniProtKB-UniRule"/>
</dbReference>
<feature type="coiled-coil region" evidence="6">
    <location>
        <begin position="240"/>
        <end position="288"/>
    </location>
</feature>
<dbReference type="GO" id="GO:0030261">
    <property type="term" value="P:chromosome condensation"/>
    <property type="evidence" value="ECO:0007669"/>
    <property type="project" value="InterPro"/>
</dbReference>
<dbReference type="RefSeq" id="WP_068260244.1">
    <property type="nucleotide sequence ID" value="NZ_LWSK01000015.1"/>
</dbReference>
<dbReference type="GO" id="GO:0006260">
    <property type="term" value="P:DNA replication"/>
    <property type="evidence" value="ECO:0007669"/>
    <property type="project" value="UniProtKB-UniRule"/>
</dbReference>
<dbReference type="SUPFAM" id="SSF57997">
    <property type="entry name" value="Tropomyosin"/>
    <property type="match status" value="1"/>
</dbReference>
<dbReference type="InterPro" id="IPR036277">
    <property type="entry name" value="SMC_hinge_sf"/>
</dbReference>
<feature type="coiled-coil region" evidence="6">
    <location>
        <begin position="331"/>
        <end position="435"/>
    </location>
</feature>
<dbReference type="InterPro" id="IPR027417">
    <property type="entry name" value="P-loop_NTPase"/>
</dbReference>
<feature type="coiled-coil region" evidence="6">
    <location>
        <begin position="687"/>
        <end position="721"/>
    </location>
</feature>
<keyword evidence="4 6" id="KW-0175">Coiled coil</keyword>
<dbReference type="EMBL" id="VRLW01000001">
    <property type="protein sequence ID" value="KAA1258995.1"/>
    <property type="molecule type" value="Genomic_DNA"/>
</dbReference>
<dbReference type="GO" id="GO:0005524">
    <property type="term" value="F:ATP binding"/>
    <property type="evidence" value="ECO:0007669"/>
    <property type="project" value="UniProtKB-UniRule"/>
</dbReference>
<organism evidence="8 9">
    <name type="scientific">Rubripirellula obstinata</name>
    <dbReference type="NCBI Taxonomy" id="406547"/>
    <lineage>
        <taxon>Bacteria</taxon>
        <taxon>Pseudomonadati</taxon>
        <taxon>Planctomycetota</taxon>
        <taxon>Planctomycetia</taxon>
        <taxon>Pirellulales</taxon>
        <taxon>Pirellulaceae</taxon>
        <taxon>Rubripirellula</taxon>
    </lineage>
</organism>
<evidence type="ECO:0000313" key="8">
    <source>
        <dbReference type="EMBL" id="KAA1258995.1"/>
    </source>
</evidence>
<sequence length="1203" mass="132518">MLKALELAGFKSFADRTRFDFPDGITVVVGPNGSGKSNIVDAMKWVLGSQSAKSLRGKDMSDVIFKGSQTRGPAGSAEVTIIFDNSGGELPVDAPEVHVTRRVYRSGEGEYLINNQAVRLKDLKNLIRGTGIGIDAYSLIEQGKVDKMLNASAKDRRAIFEEAAGISRFKAKKIEAERRLARVQSNLTRLGDIVDEVASRLKSLRSQASKAERYRQASERMKELRLQIAWTDWRSFSSELENSESELATALKNQTELEKLRSEMTEKRQAADAQLQQIADDARSIEETRSGHLSQIASLEGRRDADEASIVDLRKSVASSLRRMRLLQTQAGSAAAELRGANEKLEAYESELKAVRGRSEEAESNRDKIQAEASEVRRLRDELGQKHLAGVRRVADAEAKRQRTEQRLAEVARTMANLSRRIATAQTSLAEATAEAETGRTKVTELDESIAAAAKEVELADAKLAESRRTLARRREEVSALKIRLQGVTERQKVLDDLQRRQDGISGGVQAILKQINQPGADRSSSIVSKHVHGIVADCFDVDVNVAPLIDAALGEKSQYLIVTGGEVQKAIVGGSLKLSHRVGLIRIDELPARRPGDRIRLDGLRGVVGRGDRMVKCDEKFEPLVRHLLSNTWLVDSLETALGLRKLSGAGLRFVSSACELLENDGSTVVGPAAAATGLVSRRSELLAAGDEIKHYQYQLQEAEAETERLSLRVDEEAAMLGRAEQTHRGLITDRAAAEAERRHCDERLQSQSAACDEINAEIAASTGLREAATAENNQLASTIHSGKQEVERLELETAEADEMLSETQDALQTATAGVMSISVELARAEQKFEALSAAMQQQRRDQSQREAAVAEVREQADHGRSRIADLKTRMLDASNRLASLNWDAEQCDRSLGELAQAAAEVRRSNRDILKASERAIKDAAAASEAVHAITARHDNAKLRRETLVTRLLEDYEIDLQASEPPEDFQEPESRDEIETEINTLRSQLQRTTSINMEALEELEELQSRYDELHGQYQDLTAAKDSLQRIIGRINADSRRLFMDTLEAIRVNFQQLYRKSFGGGHADLVLEESDDPLEAGVEIVATPPGKPSFNNSLLSGGEKALTAVALLMSIFKYRPSPFCVLDEVDAPFDEANIGRFVTVLNEFLDHSKFVVVTHSKKTMTAATTLYGVTMQESGVSKRVSIRFEDVSDDGEISDGEAA</sequence>
<comment type="subunit">
    <text evidence="6">Homodimer.</text>
</comment>
<keyword evidence="2 6" id="KW-0547">Nucleotide-binding</keyword>
<comment type="similarity">
    <text evidence="6">Belongs to the SMC family.</text>
</comment>
<feature type="binding site" evidence="6">
    <location>
        <begin position="31"/>
        <end position="38"/>
    </location>
    <ligand>
        <name>ATP</name>
        <dbReference type="ChEBI" id="CHEBI:30616"/>
    </ligand>
</feature>
<dbReference type="Gene3D" id="3.40.50.300">
    <property type="entry name" value="P-loop containing nucleotide triphosphate hydrolases"/>
    <property type="match status" value="2"/>
</dbReference>
<feature type="domain" description="SMC hinge" evidence="7">
    <location>
        <begin position="530"/>
        <end position="646"/>
    </location>
</feature>
<dbReference type="InterPro" id="IPR010935">
    <property type="entry name" value="SMC_hinge"/>
</dbReference>
<dbReference type="Proteomes" id="UP000322699">
    <property type="component" value="Unassembled WGS sequence"/>
</dbReference>
<evidence type="ECO:0000313" key="9">
    <source>
        <dbReference type="Proteomes" id="UP000322699"/>
    </source>
</evidence>
<accession>A0A5B1CGD0</accession>
<keyword evidence="5 6" id="KW-0238">DNA-binding</keyword>
<comment type="subcellular location">
    <subcellularLocation>
        <location evidence="6">Cytoplasm</location>
    </subcellularLocation>
</comment>
<evidence type="ECO:0000256" key="2">
    <source>
        <dbReference type="ARBA" id="ARBA00022741"/>
    </source>
</evidence>
<dbReference type="SMART" id="SM00968">
    <property type="entry name" value="SMC_hinge"/>
    <property type="match status" value="1"/>
</dbReference>
<dbReference type="GO" id="GO:0005694">
    <property type="term" value="C:chromosome"/>
    <property type="evidence" value="ECO:0007669"/>
    <property type="project" value="InterPro"/>
</dbReference>
<keyword evidence="9" id="KW-1185">Reference proteome</keyword>
<dbReference type="CDD" id="cd03278">
    <property type="entry name" value="ABC_SMC_barmotin"/>
    <property type="match status" value="1"/>
</dbReference>
<dbReference type="PANTHER" id="PTHR43977">
    <property type="entry name" value="STRUCTURAL MAINTENANCE OF CHROMOSOMES PROTEIN 3"/>
    <property type="match status" value="1"/>
</dbReference>
<dbReference type="Gene3D" id="3.30.70.1620">
    <property type="match status" value="1"/>
</dbReference>
<dbReference type="AlphaFoldDB" id="A0A5B1CGD0"/>
<dbReference type="Pfam" id="PF02463">
    <property type="entry name" value="SMC_N"/>
    <property type="match status" value="1"/>
</dbReference>